<evidence type="ECO:0000256" key="5">
    <source>
        <dbReference type="SAM" id="MobiDB-lite"/>
    </source>
</evidence>
<dbReference type="PANTHER" id="PTHR22809:SF14">
    <property type="entry name" value="TRNA N(3)-METHYLCYTIDINE METHYLTRANSFERASE"/>
    <property type="match status" value="1"/>
</dbReference>
<dbReference type="Gene3D" id="3.40.50.150">
    <property type="entry name" value="Vaccinia Virus protein VP39"/>
    <property type="match status" value="1"/>
</dbReference>
<organism evidence="6 7">
    <name type="scientific">Chloropicon primus</name>
    <dbReference type="NCBI Taxonomy" id="1764295"/>
    <lineage>
        <taxon>Eukaryota</taxon>
        <taxon>Viridiplantae</taxon>
        <taxon>Chlorophyta</taxon>
        <taxon>Chloropicophyceae</taxon>
        <taxon>Chloropicales</taxon>
        <taxon>Chloropicaceae</taxon>
        <taxon>Chloropicon</taxon>
    </lineage>
</organism>
<evidence type="ECO:0000313" key="6">
    <source>
        <dbReference type="EMBL" id="QDZ23276.1"/>
    </source>
</evidence>
<protein>
    <recommendedName>
        <fullName evidence="4">tRNA N(3)-methylcytidine methyltransferase</fullName>
        <ecNumber evidence="4">2.1.1.-</ecNumber>
    </recommendedName>
</protein>
<evidence type="ECO:0000256" key="4">
    <source>
        <dbReference type="PIRNR" id="PIRNR037755"/>
    </source>
</evidence>
<proteinExistence type="inferred from homology"/>
<dbReference type="STRING" id="1764295.A0A5B8MS30"/>
<feature type="region of interest" description="Disordered" evidence="5">
    <location>
        <begin position="59"/>
        <end position="85"/>
    </location>
</feature>
<evidence type="ECO:0000256" key="2">
    <source>
        <dbReference type="ARBA" id="ARBA00022603"/>
    </source>
</evidence>
<dbReference type="InterPro" id="IPR029063">
    <property type="entry name" value="SAM-dependent_MTases_sf"/>
</dbReference>
<accession>A0A5B8MS30</accession>
<evidence type="ECO:0000256" key="3">
    <source>
        <dbReference type="ARBA" id="ARBA00022679"/>
    </source>
</evidence>
<dbReference type="PANTHER" id="PTHR22809">
    <property type="entry name" value="METHYLTRANSFERASE-RELATED"/>
    <property type="match status" value="1"/>
</dbReference>
<keyword evidence="7" id="KW-1185">Reference proteome</keyword>
<keyword evidence="3 4" id="KW-0808">Transferase</keyword>
<dbReference type="Pfam" id="PF13489">
    <property type="entry name" value="Methyltransf_23"/>
    <property type="match status" value="1"/>
</dbReference>
<dbReference type="PIRSF" id="PIRSF037755">
    <property type="entry name" value="Mettl2_prd"/>
    <property type="match status" value="1"/>
</dbReference>
<evidence type="ECO:0000313" key="7">
    <source>
        <dbReference type="Proteomes" id="UP000316726"/>
    </source>
</evidence>
<keyword evidence="2 4" id="KW-0489">Methyltransferase</keyword>
<dbReference type="OrthoDB" id="417697at2759"/>
<evidence type="ECO:0000256" key="1">
    <source>
        <dbReference type="ARBA" id="ARBA00009725"/>
    </source>
</evidence>
<name>A0A5B8MS30_9CHLO</name>
<dbReference type="EC" id="2.1.1.-" evidence="4"/>
<comment type="function">
    <text evidence="4">S-adenosyl-L-methionine-dependent methyltransferase.</text>
</comment>
<dbReference type="Proteomes" id="UP000316726">
    <property type="component" value="Chromosome 10"/>
</dbReference>
<dbReference type="GO" id="GO:0008173">
    <property type="term" value="F:RNA methyltransferase activity"/>
    <property type="evidence" value="ECO:0007669"/>
    <property type="project" value="UniProtKB-ARBA"/>
</dbReference>
<dbReference type="InterPro" id="IPR026113">
    <property type="entry name" value="METTL2/6/8-like"/>
</dbReference>
<feature type="region of interest" description="Disordered" evidence="5">
    <location>
        <begin position="1"/>
        <end position="41"/>
    </location>
</feature>
<dbReference type="AlphaFoldDB" id="A0A5B8MS30"/>
<reference evidence="6 7" key="1">
    <citation type="submission" date="2018-07" db="EMBL/GenBank/DDBJ databases">
        <title>The complete nuclear genome of the prasinophyte Chloropicon primus (CCMP1205).</title>
        <authorList>
            <person name="Pombert J.-F."/>
            <person name="Otis C."/>
            <person name="Turmel M."/>
            <person name="Lemieux C."/>
        </authorList>
    </citation>
    <scope>NUCLEOTIDE SEQUENCE [LARGE SCALE GENOMIC DNA]</scope>
    <source>
        <strain evidence="6 7">CCMP1205</strain>
    </source>
</reference>
<dbReference type="GO" id="GO:0008757">
    <property type="term" value="F:S-adenosylmethionine-dependent methyltransferase activity"/>
    <property type="evidence" value="ECO:0007669"/>
    <property type="project" value="UniProtKB-ARBA"/>
</dbReference>
<dbReference type="SUPFAM" id="SSF53335">
    <property type="entry name" value="S-adenosyl-L-methionine-dependent methyltransferases"/>
    <property type="match status" value="1"/>
</dbReference>
<dbReference type="EMBL" id="CP031043">
    <property type="protein sequence ID" value="QDZ23276.1"/>
    <property type="molecule type" value="Genomic_DNA"/>
</dbReference>
<sequence>MSSPLKEEEEEEEEDAGRRQRMERYTSRSGYDGGRKGNLASEYHDSDFDWMELREEAEKILSSKEEGNHERERGGDDEKDGGIEKLGDQGKAWEKFHNKVNSTAKFFKEKRYILQEFPALLEENVLEVCEFGCGNGSTVIPILKGNPLARVTAMDFSESAVEHTRQAVEREGFESARCTVMTRDLSSGVVVEEEGGSGEEGKFDAVLMVFFLSAVPPPKMDKAIGNALHLLKPGGRVFFRDYGMFDLTQLRFPQDQKLGSKLYHRGDNTLSYFFTLEDLAAKFEGEGFETVETDYACVELYNRKKDFEMRRVFAHGVFRKPLR</sequence>
<feature type="compositionally biased region" description="Basic and acidic residues" evidence="5">
    <location>
        <begin position="16"/>
        <end position="26"/>
    </location>
</feature>
<dbReference type="CDD" id="cd02440">
    <property type="entry name" value="AdoMet_MTases"/>
    <property type="match status" value="1"/>
</dbReference>
<comment type="similarity">
    <text evidence="1 4">Belongs to the methyltransferase superfamily. METL family.</text>
</comment>
<dbReference type="GO" id="GO:0032259">
    <property type="term" value="P:methylation"/>
    <property type="evidence" value="ECO:0007669"/>
    <property type="project" value="UniProtKB-KW"/>
</dbReference>
<gene>
    <name evidence="6" type="ORF">A3770_10p57940</name>
</gene>